<keyword evidence="3" id="KW-1185">Reference proteome</keyword>
<evidence type="ECO:0000313" key="3">
    <source>
        <dbReference type="Proteomes" id="UP001329430"/>
    </source>
</evidence>
<feature type="compositionally biased region" description="Acidic residues" evidence="1">
    <location>
        <begin position="1"/>
        <end position="13"/>
    </location>
</feature>
<dbReference type="Proteomes" id="UP001329430">
    <property type="component" value="Chromosome 1"/>
</dbReference>
<feature type="region of interest" description="Disordered" evidence="1">
    <location>
        <begin position="58"/>
        <end position="84"/>
    </location>
</feature>
<accession>A0AAN7VUT5</accession>
<sequence>MIEDDDLDPDEIFIEPPATENVLTDEDSGDEDEGGLLDNLSRRQLTVLAKVRFVGGEDGEDAAGGRPGKEEITWTDGDITFGLH</sequence>
<evidence type="ECO:0000256" key="1">
    <source>
        <dbReference type="SAM" id="MobiDB-lite"/>
    </source>
</evidence>
<proteinExistence type="predicted"/>
<dbReference type="AlphaFoldDB" id="A0AAN7VUT5"/>
<protein>
    <submittedName>
        <fullName evidence="2">Uncharacterized protein</fullName>
    </submittedName>
</protein>
<comment type="caution">
    <text evidence="2">The sequence shown here is derived from an EMBL/GenBank/DDBJ whole genome shotgun (WGS) entry which is preliminary data.</text>
</comment>
<name>A0AAN7VUT5_9COLE</name>
<evidence type="ECO:0000313" key="2">
    <source>
        <dbReference type="EMBL" id="KAK5650416.1"/>
    </source>
</evidence>
<gene>
    <name evidence="2" type="ORF">RI129_001445</name>
</gene>
<feature type="compositionally biased region" description="Acidic residues" evidence="1">
    <location>
        <begin position="23"/>
        <end position="35"/>
    </location>
</feature>
<feature type="region of interest" description="Disordered" evidence="1">
    <location>
        <begin position="1"/>
        <end position="38"/>
    </location>
</feature>
<dbReference type="EMBL" id="JAVRBK010000001">
    <property type="protein sequence ID" value="KAK5650416.1"/>
    <property type="molecule type" value="Genomic_DNA"/>
</dbReference>
<reference evidence="2 3" key="1">
    <citation type="journal article" date="2024" name="Insects">
        <title>An Improved Chromosome-Level Genome Assembly of the Firefly Pyrocoelia pectoralis.</title>
        <authorList>
            <person name="Fu X."/>
            <person name="Meyer-Rochow V.B."/>
            <person name="Ballantyne L."/>
            <person name="Zhu X."/>
        </authorList>
    </citation>
    <scope>NUCLEOTIDE SEQUENCE [LARGE SCALE GENOMIC DNA]</scope>
    <source>
        <strain evidence="2">XCY_ONT2</strain>
    </source>
</reference>
<organism evidence="2 3">
    <name type="scientific">Pyrocoelia pectoralis</name>
    <dbReference type="NCBI Taxonomy" id="417401"/>
    <lineage>
        <taxon>Eukaryota</taxon>
        <taxon>Metazoa</taxon>
        <taxon>Ecdysozoa</taxon>
        <taxon>Arthropoda</taxon>
        <taxon>Hexapoda</taxon>
        <taxon>Insecta</taxon>
        <taxon>Pterygota</taxon>
        <taxon>Neoptera</taxon>
        <taxon>Endopterygota</taxon>
        <taxon>Coleoptera</taxon>
        <taxon>Polyphaga</taxon>
        <taxon>Elateriformia</taxon>
        <taxon>Elateroidea</taxon>
        <taxon>Lampyridae</taxon>
        <taxon>Lampyrinae</taxon>
        <taxon>Pyrocoelia</taxon>
    </lineage>
</organism>